<feature type="coiled-coil region" evidence="1">
    <location>
        <begin position="57"/>
        <end position="84"/>
    </location>
</feature>
<protein>
    <submittedName>
        <fullName evidence="3">Uncharacterized protein</fullName>
    </submittedName>
</protein>
<organism evidence="3 4">
    <name type="scientific">Tegillarca granosa</name>
    <name type="common">Malaysian cockle</name>
    <name type="synonym">Anadara granosa</name>
    <dbReference type="NCBI Taxonomy" id="220873"/>
    <lineage>
        <taxon>Eukaryota</taxon>
        <taxon>Metazoa</taxon>
        <taxon>Spiralia</taxon>
        <taxon>Lophotrochozoa</taxon>
        <taxon>Mollusca</taxon>
        <taxon>Bivalvia</taxon>
        <taxon>Autobranchia</taxon>
        <taxon>Pteriomorphia</taxon>
        <taxon>Arcoida</taxon>
        <taxon>Arcoidea</taxon>
        <taxon>Arcidae</taxon>
        <taxon>Tegillarca</taxon>
    </lineage>
</organism>
<sequence length="236" mass="27268">MEQIDLFKPIVVDNTQLRNKEKHKHLYRESSHKEHSCKQEWLSLTACCICVICCMYAVWTNENLRDFKNKLKEVQEKCNSCVESRTDTGFINGITKNEIKARLVKNNENNLQQKIEPYQQKRFDKKNTIETRDKLPVLEVVRNYVTKNAKGNNEKRRRKCRRRNNCKKGQKSDKRRNRRKGPKGDTGPKGDRGEKGPRGPKGDTGPKGNMGEIGLRGPKGDRGLQGDPGVRGFRRC</sequence>
<reference evidence="3 4" key="1">
    <citation type="submission" date="2022-12" db="EMBL/GenBank/DDBJ databases">
        <title>Chromosome-level genome of Tegillarca granosa.</title>
        <authorList>
            <person name="Kim J."/>
        </authorList>
    </citation>
    <scope>NUCLEOTIDE SEQUENCE [LARGE SCALE GENOMIC DNA]</scope>
    <source>
        <strain evidence="3">Teg-2019</strain>
        <tissue evidence="3">Adductor muscle</tissue>
    </source>
</reference>
<accession>A0ABQ9F202</accession>
<evidence type="ECO:0000313" key="3">
    <source>
        <dbReference type="EMBL" id="KAJ8310195.1"/>
    </source>
</evidence>
<feature type="compositionally biased region" description="Basic and acidic residues" evidence="2">
    <location>
        <begin position="182"/>
        <end position="201"/>
    </location>
</feature>
<keyword evidence="4" id="KW-1185">Reference proteome</keyword>
<evidence type="ECO:0000256" key="2">
    <source>
        <dbReference type="SAM" id="MobiDB-lite"/>
    </source>
</evidence>
<evidence type="ECO:0000256" key="1">
    <source>
        <dbReference type="SAM" id="Coils"/>
    </source>
</evidence>
<feature type="compositionally biased region" description="Basic residues" evidence="2">
    <location>
        <begin position="155"/>
        <end position="181"/>
    </location>
</feature>
<dbReference type="EMBL" id="JARBDR010000640">
    <property type="protein sequence ID" value="KAJ8310195.1"/>
    <property type="molecule type" value="Genomic_DNA"/>
</dbReference>
<keyword evidence="1" id="KW-0175">Coiled coil</keyword>
<dbReference type="InterPro" id="IPR008160">
    <property type="entry name" value="Collagen"/>
</dbReference>
<dbReference type="Proteomes" id="UP001217089">
    <property type="component" value="Unassembled WGS sequence"/>
</dbReference>
<gene>
    <name evidence="3" type="ORF">KUTeg_012060</name>
</gene>
<comment type="caution">
    <text evidence="3">The sequence shown here is derived from an EMBL/GenBank/DDBJ whole genome shotgun (WGS) entry which is preliminary data.</text>
</comment>
<dbReference type="PANTHER" id="PTHR24637">
    <property type="entry name" value="COLLAGEN"/>
    <property type="match status" value="1"/>
</dbReference>
<name>A0ABQ9F202_TEGGR</name>
<proteinExistence type="predicted"/>
<feature type="region of interest" description="Disordered" evidence="2">
    <location>
        <begin position="148"/>
        <end position="236"/>
    </location>
</feature>
<dbReference type="Pfam" id="PF01391">
    <property type="entry name" value="Collagen"/>
    <property type="match status" value="1"/>
</dbReference>
<evidence type="ECO:0000313" key="4">
    <source>
        <dbReference type="Proteomes" id="UP001217089"/>
    </source>
</evidence>